<evidence type="ECO:0000259" key="3">
    <source>
        <dbReference type="Pfam" id="PF01738"/>
    </source>
</evidence>
<evidence type="ECO:0000313" key="4">
    <source>
        <dbReference type="EMBL" id="EHO39751.1"/>
    </source>
</evidence>
<dbReference type="STRING" id="880073.Cabys_2882"/>
<dbReference type="PANTHER" id="PTHR43037:SF1">
    <property type="entry name" value="BLL1128 PROTEIN"/>
    <property type="match status" value="1"/>
</dbReference>
<proteinExistence type="predicted"/>
<evidence type="ECO:0000256" key="2">
    <source>
        <dbReference type="SAM" id="SignalP"/>
    </source>
</evidence>
<dbReference type="EMBL" id="CM001402">
    <property type="protein sequence ID" value="EHO39751.1"/>
    <property type="molecule type" value="Genomic_DNA"/>
</dbReference>
<dbReference type="PANTHER" id="PTHR43037">
    <property type="entry name" value="UNNAMED PRODUCT-RELATED"/>
    <property type="match status" value="1"/>
</dbReference>
<keyword evidence="5" id="KW-1185">Reference proteome</keyword>
<keyword evidence="1 2" id="KW-0732">Signal</keyword>
<dbReference type="PROSITE" id="PS51257">
    <property type="entry name" value="PROKAR_LIPOPROTEIN"/>
    <property type="match status" value="1"/>
</dbReference>
<dbReference type="Gene3D" id="3.40.50.1820">
    <property type="entry name" value="alpha/beta hydrolase"/>
    <property type="match status" value="1"/>
</dbReference>
<feature type="signal peptide" evidence="2">
    <location>
        <begin position="1"/>
        <end position="24"/>
    </location>
</feature>
<name>H1XXS8_CALAY</name>
<protein>
    <submittedName>
        <fullName evidence="4">Phospholipase/Carboxylesterase</fullName>
    </submittedName>
</protein>
<reference evidence="4 5" key="1">
    <citation type="submission" date="2011-09" db="EMBL/GenBank/DDBJ databases">
        <title>The permanent draft genome of Caldithrix abyssi DSM 13497.</title>
        <authorList>
            <consortium name="US DOE Joint Genome Institute (JGI-PGF)"/>
            <person name="Lucas S."/>
            <person name="Han J."/>
            <person name="Lapidus A."/>
            <person name="Bruce D."/>
            <person name="Goodwin L."/>
            <person name="Pitluck S."/>
            <person name="Peters L."/>
            <person name="Kyrpides N."/>
            <person name="Mavromatis K."/>
            <person name="Ivanova N."/>
            <person name="Mikhailova N."/>
            <person name="Chertkov O."/>
            <person name="Detter J.C."/>
            <person name="Tapia R."/>
            <person name="Han C."/>
            <person name="Land M."/>
            <person name="Hauser L."/>
            <person name="Markowitz V."/>
            <person name="Cheng J.-F."/>
            <person name="Hugenholtz P."/>
            <person name="Woyke T."/>
            <person name="Wu D."/>
            <person name="Spring S."/>
            <person name="Brambilla E."/>
            <person name="Klenk H.-P."/>
            <person name="Eisen J.A."/>
        </authorList>
    </citation>
    <scope>NUCLEOTIDE SEQUENCE [LARGE SCALE GENOMIC DNA]</scope>
    <source>
        <strain evidence="4 5">DSM 13497</strain>
    </source>
</reference>
<dbReference type="eggNOG" id="COG4099">
    <property type="taxonomic scope" value="Bacteria"/>
</dbReference>
<feature type="domain" description="Dienelactone hydrolase" evidence="3">
    <location>
        <begin position="125"/>
        <end position="225"/>
    </location>
</feature>
<dbReference type="ESTHER" id="9bact-h1xxs8">
    <property type="family name" value="5_AlphaBeta_hydrolase"/>
</dbReference>
<dbReference type="Pfam" id="PF01738">
    <property type="entry name" value="DLH"/>
    <property type="match status" value="1"/>
</dbReference>
<dbReference type="AlphaFoldDB" id="H1XXS8"/>
<dbReference type="InterPro" id="IPR002925">
    <property type="entry name" value="Dienelactn_hydro"/>
</dbReference>
<feature type="chain" id="PRO_5003556866" evidence="2">
    <location>
        <begin position="25"/>
        <end position="247"/>
    </location>
</feature>
<dbReference type="GO" id="GO:0016787">
    <property type="term" value="F:hydrolase activity"/>
    <property type="evidence" value="ECO:0007669"/>
    <property type="project" value="InterPro"/>
</dbReference>
<evidence type="ECO:0000256" key="1">
    <source>
        <dbReference type="ARBA" id="ARBA00022729"/>
    </source>
</evidence>
<evidence type="ECO:0000313" key="5">
    <source>
        <dbReference type="Proteomes" id="UP000004671"/>
    </source>
</evidence>
<dbReference type="SUPFAM" id="SSF53474">
    <property type="entry name" value="alpha/beta-Hydrolases"/>
    <property type="match status" value="1"/>
</dbReference>
<dbReference type="InParanoid" id="H1XXS8"/>
<gene>
    <name evidence="4" type="ORF">Calab_0097</name>
</gene>
<dbReference type="Proteomes" id="UP000004671">
    <property type="component" value="Chromosome"/>
</dbReference>
<dbReference type="InterPro" id="IPR050955">
    <property type="entry name" value="Plant_Biomass_Hydrol_Est"/>
</dbReference>
<dbReference type="PaxDb" id="880073-Calab_0097"/>
<organism evidence="4 5">
    <name type="scientific">Caldithrix abyssi DSM 13497</name>
    <dbReference type="NCBI Taxonomy" id="880073"/>
    <lineage>
        <taxon>Bacteria</taxon>
        <taxon>Pseudomonadati</taxon>
        <taxon>Calditrichota</taxon>
        <taxon>Calditrichia</taxon>
        <taxon>Calditrichales</taxon>
        <taxon>Calditrichaceae</taxon>
        <taxon>Caldithrix</taxon>
    </lineage>
</organism>
<dbReference type="HOGENOM" id="CLU_064094_1_0_0"/>
<dbReference type="InterPro" id="IPR029058">
    <property type="entry name" value="AB_hydrolase_fold"/>
</dbReference>
<accession>H1XXS8</accession>
<sequence length="247" mass="28515" precursor="true">MGWKPCYHVALISLFFLFMGCAMQTKTTKQGSDLLQKKFLKTTIVKTVEMNYLLYLPQDFEKESKKWPLMIFLHGAGERGNDLELVKRHGPPKLVEQGRQFPFILVAPQCPLDRWWNVEELDAWLDVLLNELPVDRSRIYLTGLSMGGFGTWAWAILRPDRFAAIAPICGWGNPLEAAKLKDIPVWVFHGARDPVIPLQRSQEMVEALEKAGAEVKFTIYPEAGHDSWSQTYDNPELYHWFLKHQKK</sequence>